<accession>A0A011VYA4</accession>
<gene>
    <name evidence="1" type="ORF">RASY3_09495</name>
</gene>
<proteinExistence type="predicted"/>
<organism evidence="1 2">
    <name type="scientific">Ruminococcus albus SY3</name>
    <dbReference type="NCBI Taxonomy" id="1341156"/>
    <lineage>
        <taxon>Bacteria</taxon>
        <taxon>Bacillati</taxon>
        <taxon>Bacillota</taxon>
        <taxon>Clostridia</taxon>
        <taxon>Eubacteriales</taxon>
        <taxon>Oscillospiraceae</taxon>
        <taxon>Ruminococcus</taxon>
    </lineage>
</organism>
<reference evidence="1 2" key="1">
    <citation type="submission" date="2013-06" db="EMBL/GenBank/DDBJ databases">
        <title>Rumen cellulosomics: divergent fiber-degrading strategies revealed by comparative genome-wide analysis of six Ruminococcal strains.</title>
        <authorList>
            <person name="Dassa B."/>
            <person name="Borovok I."/>
            <person name="Lamed R."/>
            <person name="Flint H."/>
            <person name="Yeoman C.J."/>
            <person name="White B."/>
            <person name="Bayer E.A."/>
        </authorList>
    </citation>
    <scope>NUCLEOTIDE SEQUENCE [LARGE SCALE GENOMIC DNA]</scope>
    <source>
        <strain evidence="1 2">SY3</strain>
    </source>
</reference>
<evidence type="ECO:0000313" key="1">
    <source>
        <dbReference type="EMBL" id="EXM40296.1"/>
    </source>
</evidence>
<dbReference type="PATRIC" id="fig|1341156.4.peg.1196"/>
<evidence type="ECO:0000313" key="2">
    <source>
        <dbReference type="Proteomes" id="UP000021369"/>
    </source>
</evidence>
<protein>
    <submittedName>
        <fullName evidence="1">Uncharacterized protein</fullName>
    </submittedName>
</protein>
<dbReference type="EMBL" id="JEOB01000002">
    <property type="protein sequence ID" value="EXM40296.1"/>
    <property type="molecule type" value="Genomic_DNA"/>
</dbReference>
<keyword evidence="2" id="KW-1185">Reference proteome</keyword>
<comment type="caution">
    <text evidence="1">The sequence shown here is derived from an EMBL/GenBank/DDBJ whole genome shotgun (WGS) entry which is preliminary data.</text>
</comment>
<dbReference type="Proteomes" id="UP000021369">
    <property type="component" value="Unassembled WGS sequence"/>
</dbReference>
<dbReference type="AlphaFoldDB" id="A0A011VYA4"/>
<name>A0A011VYA4_RUMAL</name>
<sequence>MMLQPGVICPAVWFYDAGGYMLTEGLGMVGGYGQRTARCCINDRSRIMVKEKTLKWHNIVI</sequence>